<dbReference type="Pfam" id="PF06470">
    <property type="entry name" value="SMC_hinge"/>
    <property type="match status" value="1"/>
</dbReference>
<dbReference type="Proteomes" id="UP000784700">
    <property type="component" value="Unassembled WGS sequence"/>
</dbReference>
<dbReference type="SMART" id="SM00968">
    <property type="entry name" value="SMC_hinge"/>
    <property type="match status" value="1"/>
</dbReference>
<evidence type="ECO:0000256" key="1">
    <source>
        <dbReference type="ARBA" id="ARBA00004496"/>
    </source>
</evidence>
<dbReference type="GO" id="GO:0005737">
    <property type="term" value="C:cytoplasm"/>
    <property type="evidence" value="ECO:0007669"/>
    <property type="project" value="UniProtKB-SubCell"/>
</dbReference>
<dbReference type="InterPro" id="IPR010935">
    <property type="entry name" value="SMC_hinge"/>
</dbReference>
<dbReference type="SUPFAM" id="SSF75553">
    <property type="entry name" value="Smc hinge domain"/>
    <property type="match status" value="1"/>
</dbReference>
<evidence type="ECO:0000256" key="6">
    <source>
        <dbReference type="ARBA" id="ARBA00023125"/>
    </source>
</evidence>
<dbReference type="SUPFAM" id="SSF57997">
    <property type="entry name" value="Tropomyosin"/>
    <property type="match status" value="1"/>
</dbReference>
<keyword evidence="5 7" id="KW-0175">Coiled coil</keyword>
<dbReference type="PIRSF" id="PIRSF005719">
    <property type="entry name" value="SMC"/>
    <property type="match status" value="1"/>
</dbReference>
<dbReference type="GO" id="GO:0006260">
    <property type="term" value="P:DNA replication"/>
    <property type="evidence" value="ECO:0007669"/>
    <property type="project" value="UniProtKB-UniRule"/>
</dbReference>
<feature type="domain" description="SMC hinge" evidence="8">
    <location>
        <begin position="519"/>
        <end position="638"/>
    </location>
</feature>
<evidence type="ECO:0000256" key="3">
    <source>
        <dbReference type="ARBA" id="ARBA00022741"/>
    </source>
</evidence>
<comment type="caution">
    <text evidence="9">The sequence shown here is derived from an EMBL/GenBank/DDBJ whole genome shotgun (WGS) entry which is preliminary data.</text>
</comment>
<sequence length="1183" mass="135072">MKLKSLEIIGFKSFANKTKINFNNGLTEIVGPNGSGKSNVIEAIRWVLGEQSAKTLRGTKMPDIIFSGSSTHKAVNRAEVKLTLDNTDQYINSPYSEIIIARKLFRSGESQYSINNQECRLKDINNLFMDTGMGLGSFSIISQGNIEKIFNSKPEERRSIIETVAGVFKYKHQKHDANLKLSQTKENLDRVEDIIYELKDRNDSLKEQSINAKKYLKNKDALDKIDTQRLVLELKDLLDKDNTNAINLDNIKSSKNSLNDKINNVSSEIGIYKKNLENKLNIKEKLQDQLLVNSQKLEKVSGEQNLSKQDLNFKKKNLDEKQEYLNSLKQEKSDLNDRQVQYNLKIEDLSKYSQKIAEDINNSNLNDINKEIDDKNKAQENLKSDYLNIMQQISDLNNKKRYLEKSRKQNDAQNINQKRRLNDAKSDLNKIKEKIYKDNSNINALKDQYSNLKNEYDNSKNELNLIDNKLEQIKSNWYKRLERYQNLKIQFNSLKSLHDNHSNFYRGSQSILNAKNKLGGIYGAVSDYLIVDKDKSLAIETALGGQLQQIIVKNTYDAKSAVNYLNKNHLGRATFLPIDSLSKRFINSNKLELCKNNPGFIGVGSDLVSIDDNLRVIKEHLLGNVIIAKDLNSATDISNSIHHTNRVITLNGEIINAGGSITGGKNKQHYDGILSQNNKLASLKDKFSAAKNDLQIIEQSIPGQEKAQSKIKNELDTLEDKIHSLSNKIINYKNNNSFNEKLLNEKSREIESIELLTSNNENDDYDAQQLESKNLKANLDKKLLINQRSSNDIKERLSTLSSLKNDLNDKVNNYKSNLAVYKEKINNYRDKKADNIEKLDQINDSINETKDLIINLQNEINIGMSEKDNSHEISKLKLSISSNKEELSQCDADIDSIQLKINDYDEKLDAYRNSYIDVNSQYNKLSNNHMQLDEKINKLKNRLVDKYKMNSNKIKQLQISFSYQDIINKIRILNKKISDLGHVNISSIEEYKDVSERYTFLVKQSDDLKNSSKQLTETMNKIDDTVKVKFKDTFDKVASQFKNVYTEIFGGGKAKLILTNPEDLLTTGIEIMAQPPGKKYRHMSLLSGGEKALTAISLLFAVLKVKPVPFCILDEAESALDAENVDRYANYMSKLDLITQFIVITHRKETMMYADTLYGVTMQNSGVSEVVSANLNKFTSMED</sequence>
<dbReference type="Gene3D" id="3.30.70.1620">
    <property type="match status" value="1"/>
</dbReference>
<dbReference type="Gene3D" id="3.40.50.300">
    <property type="entry name" value="P-loop containing nucleotide triphosphate hydrolases"/>
    <property type="match status" value="2"/>
</dbReference>
<feature type="coiled-coil region" evidence="7">
    <location>
        <begin position="248"/>
        <end position="476"/>
    </location>
</feature>
<dbReference type="HAMAP" id="MF_01894">
    <property type="entry name" value="Smc_prok"/>
    <property type="match status" value="1"/>
</dbReference>
<evidence type="ECO:0000256" key="2">
    <source>
        <dbReference type="ARBA" id="ARBA00022490"/>
    </source>
</evidence>
<comment type="domain">
    <text evidence="7">Contains large globular domains required for ATP hydrolysis at each terminus and a third globular domain forming a flexible hinge near the middle of the molecule. These domains are separated by coiled-coil structures.</text>
</comment>
<dbReference type="Gene3D" id="1.20.1060.20">
    <property type="match status" value="1"/>
</dbReference>
<keyword evidence="6 7" id="KW-0238">DNA-binding</keyword>
<comment type="function">
    <text evidence="7">Required for chromosome condensation and partitioning.</text>
</comment>
<evidence type="ECO:0000256" key="4">
    <source>
        <dbReference type="ARBA" id="ARBA00022840"/>
    </source>
</evidence>
<feature type="coiled-coil region" evidence="7">
    <location>
        <begin position="680"/>
        <end position="735"/>
    </location>
</feature>
<dbReference type="SUPFAM" id="SSF52540">
    <property type="entry name" value="P-loop containing nucleoside triphosphate hydrolases"/>
    <property type="match status" value="1"/>
</dbReference>
<feature type="coiled-coil region" evidence="7">
    <location>
        <begin position="767"/>
        <end position="859"/>
    </location>
</feature>
<name>A0A9Q8IML9_9LACO</name>
<protein>
    <recommendedName>
        <fullName evidence="7">Chromosome partition protein Smc</fullName>
    </recommendedName>
</protein>
<evidence type="ECO:0000256" key="5">
    <source>
        <dbReference type="ARBA" id="ARBA00023054"/>
    </source>
</evidence>
<dbReference type="EMBL" id="QUBG01000002">
    <property type="protein sequence ID" value="TPR45012.1"/>
    <property type="molecule type" value="Genomic_DNA"/>
</dbReference>
<feature type="coiled-coil region" evidence="7">
    <location>
        <begin position="894"/>
        <end position="942"/>
    </location>
</feature>
<reference evidence="9" key="1">
    <citation type="submission" date="2018-08" db="EMBL/GenBank/DDBJ databases">
        <title>Comparative genomics of wild bee and flower associated Lactobacillus reveals potential adaptation to the bee host.</title>
        <authorList>
            <person name="Vuong H.Q."/>
            <person name="Mcfrederick Q.S."/>
        </authorList>
    </citation>
    <scope>NUCLEOTIDE SEQUENCE</scope>
    <source>
        <strain evidence="9">HV_63</strain>
    </source>
</reference>
<evidence type="ECO:0000259" key="8">
    <source>
        <dbReference type="SMART" id="SM00968"/>
    </source>
</evidence>
<dbReference type="AlphaFoldDB" id="A0A9Q8IML9"/>
<proteinExistence type="inferred from homology"/>
<dbReference type="FunFam" id="3.40.50.300:FF:000984">
    <property type="entry name" value="Chromosome partition protein Smc"/>
    <property type="match status" value="1"/>
</dbReference>
<dbReference type="PANTHER" id="PTHR43977">
    <property type="entry name" value="STRUCTURAL MAINTENANCE OF CHROMOSOMES PROTEIN 3"/>
    <property type="match status" value="1"/>
</dbReference>
<feature type="binding site" evidence="7">
    <location>
        <begin position="32"/>
        <end position="39"/>
    </location>
    <ligand>
        <name>ATP</name>
        <dbReference type="ChEBI" id="CHEBI:30616"/>
    </ligand>
</feature>
<dbReference type="InterPro" id="IPR036277">
    <property type="entry name" value="SMC_hinge_sf"/>
</dbReference>
<dbReference type="GO" id="GO:0005694">
    <property type="term" value="C:chromosome"/>
    <property type="evidence" value="ECO:0007669"/>
    <property type="project" value="InterPro"/>
</dbReference>
<dbReference type="GO" id="GO:0003677">
    <property type="term" value="F:DNA binding"/>
    <property type="evidence" value="ECO:0007669"/>
    <property type="project" value="UniProtKB-UniRule"/>
</dbReference>
<dbReference type="InterPro" id="IPR024704">
    <property type="entry name" value="SMC"/>
</dbReference>
<organism evidence="9 10">
    <name type="scientific">Apilactobacillus micheneri</name>
    <dbReference type="NCBI Taxonomy" id="1899430"/>
    <lineage>
        <taxon>Bacteria</taxon>
        <taxon>Bacillati</taxon>
        <taxon>Bacillota</taxon>
        <taxon>Bacilli</taxon>
        <taxon>Lactobacillales</taxon>
        <taxon>Lactobacillaceae</taxon>
        <taxon>Apilactobacillus</taxon>
    </lineage>
</organism>
<feature type="coiled-coil region" evidence="7">
    <location>
        <begin position="174"/>
        <end position="208"/>
    </location>
</feature>
<dbReference type="GO" id="GO:0007059">
    <property type="term" value="P:chromosome segregation"/>
    <property type="evidence" value="ECO:0007669"/>
    <property type="project" value="UniProtKB-UniRule"/>
</dbReference>
<dbReference type="RefSeq" id="WP_140923959.1">
    <property type="nucleotide sequence ID" value="NZ_QUBF01000002.1"/>
</dbReference>
<dbReference type="InterPro" id="IPR027417">
    <property type="entry name" value="P-loop_NTPase"/>
</dbReference>
<dbReference type="GO" id="GO:0016887">
    <property type="term" value="F:ATP hydrolysis activity"/>
    <property type="evidence" value="ECO:0007669"/>
    <property type="project" value="InterPro"/>
</dbReference>
<dbReference type="NCBIfam" id="TIGR02168">
    <property type="entry name" value="SMC_prok_B"/>
    <property type="match status" value="1"/>
</dbReference>
<keyword evidence="4 7" id="KW-0067">ATP-binding</keyword>
<dbReference type="FunFam" id="3.40.50.300:FF:000901">
    <property type="entry name" value="Chromosome partition protein Smc"/>
    <property type="match status" value="1"/>
</dbReference>
<dbReference type="GO" id="GO:0005524">
    <property type="term" value="F:ATP binding"/>
    <property type="evidence" value="ECO:0007669"/>
    <property type="project" value="UniProtKB-UniRule"/>
</dbReference>
<dbReference type="InterPro" id="IPR011890">
    <property type="entry name" value="SMC_prok"/>
</dbReference>
<comment type="subunit">
    <text evidence="7">Homodimer.</text>
</comment>
<dbReference type="GO" id="GO:0007062">
    <property type="term" value="P:sister chromatid cohesion"/>
    <property type="evidence" value="ECO:0007669"/>
    <property type="project" value="InterPro"/>
</dbReference>
<keyword evidence="3 7" id="KW-0547">Nucleotide-binding</keyword>
<evidence type="ECO:0000313" key="9">
    <source>
        <dbReference type="EMBL" id="TPR45012.1"/>
    </source>
</evidence>
<keyword evidence="2 7" id="KW-0963">Cytoplasm</keyword>
<accession>A0A9Q8IML9</accession>
<evidence type="ECO:0000313" key="10">
    <source>
        <dbReference type="Proteomes" id="UP000784700"/>
    </source>
</evidence>
<dbReference type="Pfam" id="PF02463">
    <property type="entry name" value="SMC_N"/>
    <property type="match status" value="2"/>
</dbReference>
<comment type="similarity">
    <text evidence="7">Belongs to the SMC family.</text>
</comment>
<dbReference type="GO" id="GO:0030261">
    <property type="term" value="P:chromosome condensation"/>
    <property type="evidence" value="ECO:0007669"/>
    <property type="project" value="InterPro"/>
</dbReference>
<comment type="subcellular location">
    <subcellularLocation>
        <location evidence="1 7">Cytoplasm</location>
    </subcellularLocation>
</comment>
<gene>
    <name evidence="7 9" type="primary">smc</name>
    <name evidence="9" type="ORF">DY130_02135</name>
</gene>
<evidence type="ECO:0000256" key="7">
    <source>
        <dbReference type="HAMAP-Rule" id="MF_01894"/>
    </source>
</evidence>
<dbReference type="InterPro" id="IPR003395">
    <property type="entry name" value="RecF/RecN/SMC_N"/>
</dbReference>